<evidence type="ECO:0008006" key="2">
    <source>
        <dbReference type="Google" id="ProtNLM"/>
    </source>
</evidence>
<evidence type="ECO:0000313" key="1">
    <source>
        <dbReference type="EMBL" id="GAF70640.1"/>
    </source>
</evidence>
<feature type="non-terminal residue" evidence="1">
    <location>
        <position position="1"/>
    </location>
</feature>
<proteinExistence type="predicted"/>
<dbReference type="AlphaFoldDB" id="X0T3L5"/>
<reference evidence="1" key="1">
    <citation type="journal article" date="2014" name="Front. Microbiol.">
        <title>High frequency of phylogenetically diverse reductive dehalogenase-homologous genes in deep subseafloor sedimentary metagenomes.</title>
        <authorList>
            <person name="Kawai M."/>
            <person name="Futagami T."/>
            <person name="Toyoda A."/>
            <person name="Takaki Y."/>
            <person name="Nishi S."/>
            <person name="Hori S."/>
            <person name="Arai W."/>
            <person name="Tsubouchi T."/>
            <person name="Morono Y."/>
            <person name="Uchiyama I."/>
            <person name="Ito T."/>
            <person name="Fujiyama A."/>
            <person name="Inagaki F."/>
            <person name="Takami H."/>
        </authorList>
    </citation>
    <scope>NUCLEOTIDE SEQUENCE</scope>
    <source>
        <strain evidence="1">Expedition CK06-06</strain>
    </source>
</reference>
<name>X0T3L5_9ZZZZ</name>
<organism evidence="1">
    <name type="scientific">marine sediment metagenome</name>
    <dbReference type="NCBI Taxonomy" id="412755"/>
    <lineage>
        <taxon>unclassified sequences</taxon>
        <taxon>metagenomes</taxon>
        <taxon>ecological metagenomes</taxon>
    </lineage>
</organism>
<sequence length="85" mass="9715">RYTDVARQFDADENTVTEIFTLVSPGETQRYVLRYRLFSLDELSALLEKDGFNILATYGGYNRNPLTIASPVMVVVAQRKGRKVR</sequence>
<dbReference type="EMBL" id="BARS01006580">
    <property type="protein sequence ID" value="GAF70640.1"/>
    <property type="molecule type" value="Genomic_DNA"/>
</dbReference>
<comment type="caution">
    <text evidence="1">The sequence shown here is derived from an EMBL/GenBank/DDBJ whole genome shotgun (WGS) entry which is preliminary data.</text>
</comment>
<gene>
    <name evidence="1" type="ORF">S01H1_12795</name>
</gene>
<accession>X0T3L5</accession>
<protein>
    <recommendedName>
        <fullName evidence="2">Class I SAM-dependent methyltransferase</fullName>
    </recommendedName>
</protein>